<keyword evidence="2" id="KW-0812">Transmembrane</keyword>
<dbReference type="Proteomes" id="UP000288805">
    <property type="component" value="Unassembled WGS sequence"/>
</dbReference>
<proteinExistence type="predicted"/>
<name>A0A438CAV7_VITVI</name>
<dbReference type="EMBL" id="QGNW01002403">
    <property type="protein sequence ID" value="RVW20056.1"/>
    <property type="molecule type" value="Genomic_DNA"/>
</dbReference>
<evidence type="ECO:0000256" key="2">
    <source>
        <dbReference type="SAM" id="Phobius"/>
    </source>
</evidence>
<feature type="region of interest" description="Disordered" evidence="1">
    <location>
        <begin position="1"/>
        <end position="29"/>
    </location>
</feature>
<feature type="transmembrane region" description="Helical" evidence="2">
    <location>
        <begin position="53"/>
        <end position="72"/>
    </location>
</feature>
<protein>
    <submittedName>
        <fullName evidence="3">Uncharacterized protein</fullName>
    </submittedName>
</protein>
<keyword evidence="2" id="KW-0472">Membrane</keyword>
<sequence>MGNSESAFDDPHHDFLHQTPSYAGTSMDPDYRHRRQLPYIADNFNSLDQVSSLTFYLLVGVHVCPHALGYIWRHGAIHMPCAGLLPSGDLRVH</sequence>
<gene>
    <name evidence="3" type="ORF">CK203_115116</name>
</gene>
<accession>A0A438CAV7</accession>
<evidence type="ECO:0000256" key="1">
    <source>
        <dbReference type="SAM" id="MobiDB-lite"/>
    </source>
</evidence>
<dbReference type="AlphaFoldDB" id="A0A438CAV7"/>
<keyword evidence="2" id="KW-1133">Transmembrane helix</keyword>
<evidence type="ECO:0000313" key="4">
    <source>
        <dbReference type="Proteomes" id="UP000288805"/>
    </source>
</evidence>
<evidence type="ECO:0000313" key="3">
    <source>
        <dbReference type="EMBL" id="RVW20056.1"/>
    </source>
</evidence>
<organism evidence="3 4">
    <name type="scientific">Vitis vinifera</name>
    <name type="common">Grape</name>
    <dbReference type="NCBI Taxonomy" id="29760"/>
    <lineage>
        <taxon>Eukaryota</taxon>
        <taxon>Viridiplantae</taxon>
        <taxon>Streptophyta</taxon>
        <taxon>Embryophyta</taxon>
        <taxon>Tracheophyta</taxon>
        <taxon>Spermatophyta</taxon>
        <taxon>Magnoliopsida</taxon>
        <taxon>eudicotyledons</taxon>
        <taxon>Gunneridae</taxon>
        <taxon>Pentapetalae</taxon>
        <taxon>rosids</taxon>
        <taxon>Vitales</taxon>
        <taxon>Vitaceae</taxon>
        <taxon>Viteae</taxon>
        <taxon>Vitis</taxon>
    </lineage>
</organism>
<comment type="caution">
    <text evidence="3">The sequence shown here is derived from an EMBL/GenBank/DDBJ whole genome shotgun (WGS) entry which is preliminary data.</text>
</comment>
<reference evidence="3 4" key="1">
    <citation type="journal article" date="2018" name="PLoS Genet.">
        <title>Population sequencing reveals clonal diversity and ancestral inbreeding in the grapevine cultivar Chardonnay.</title>
        <authorList>
            <person name="Roach M.J."/>
            <person name="Johnson D.L."/>
            <person name="Bohlmann J."/>
            <person name="van Vuuren H.J."/>
            <person name="Jones S.J."/>
            <person name="Pretorius I.S."/>
            <person name="Schmidt S.A."/>
            <person name="Borneman A.R."/>
        </authorList>
    </citation>
    <scope>NUCLEOTIDE SEQUENCE [LARGE SCALE GENOMIC DNA]</scope>
    <source>
        <strain evidence="4">cv. Chardonnay</strain>
        <tissue evidence="3">Leaf</tissue>
    </source>
</reference>